<evidence type="ECO:0000313" key="2">
    <source>
        <dbReference type="EMBL" id="WUQ83165.1"/>
    </source>
</evidence>
<dbReference type="CDD" id="cd04301">
    <property type="entry name" value="NAT_SF"/>
    <property type="match status" value="1"/>
</dbReference>
<dbReference type="RefSeq" id="WP_328954197.1">
    <property type="nucleotide sequence ID" value="NZ_CP108110.1"/>
</dbReference>
<dbReference type="EMBL" id="CP108110">
    <property type="protein sequence ID" value="WUQ83165.1"/>
    <property type="molecule type" value="Genomic_DNA"/>
</dbReference>
<organism evidence="2 3">
    <name type="scientific">Kitasatospora purpeofusca</name>
    <dbReference type="NCBI Taxonomy" id="67352"/>
    <lineage>
        <taxon>Bacteria</taxon>
        <taxon>Bacillati</taxon>
        <taxon>Actinomycetota</taxon>
        <taxon>Actinomycetes</taxon>
        <taxon>Kitasatosporales</taxon>
        <taxon>Streptomycetaceae</taxon>
        <taxon>Kitasatospora</taxon>
    </lineage>
</organism>
<sequence>MIRPFQPDTDYPALAELLSADGVDPPVTAAELRGRDAALPSEDRLATDRRGRLTGHGRVRLVQPGPTGDLLGYATAWRAPWTPPGDLASLVVSAPGRAPAWLLPLYDGLERWGRGAGAGRLIGELPDGHDGSATAGRDPTADLTGLLLGRGYRVDAHVRSASAPLGPHLPAPQPPPGLYLDTLATTLAPDPERQLHHLYRETLRDNPGFADALPEFDEWRAEALAGPGGRPDWVFTAECTGRIVGATVVHGTNDPLACHVHYTAVLRAWRGRGLARALKLHAARYLVGHGVRTAHTEVEAGNVPMVAVNAALGYRWGSGHRRLVKEL</sequence>
<dbReference type="InterPro" id="IPR000182">
    <property type="entry name" value="GNAT_dom"/>
</dbReference>
<dbReference type="Gene3D" id="3.40.630.30">
    <property type="match status" value="1"/>
</dbReference>
<accession>A0ABZ1TXR0</accession>
<proteinExistence type="predicted"/>
<dbReference type="InterPro" id="IPR016181">
    <property type="entry name" value="Acyl_CoA_acyltransferase"/>
</dbReference>
<name>A0ABZ1TXR0_9ACTN</name>
<dbReference type="Proteomes" id="UP001432222">
    <property type="component" value="Chromosome"/>
</dbReference>
<protein>
    <submittedName>
        <fullName evidence="2">GNAT family N-acetyltransferase</fullName>
    </submittedName>
</protein>
<gene>
    <name evidence="2" type="ORF">OHA16_09375</name>
</gene>
<feature type="domain" description="N-acetyltransferase" evidence="1">
    <location>
        <begin position="185"/>
        <end position="327"/>
    </location>
</feature>
<dbReference type="PROSITE" id="PS51186">
    <property type="entry name" value="GNAT"/>
    <property type="match status" value="1"/>
</dbReference>
<dbReference type="SUPFAM" id="SSF55729">
    <property type="entry name" value="Acyl-CoA N-acyltransferases (Nat)"/>
    <property type="match status" value="1"/>
</dbReference>
<evidence type="ECO:0000313" key="3">
    <source>
        <dbReference type="Proteomes" id="UP001432222"/>
    </source>
</evidence>
<evidence type="ECO:0000259" key="1">
    <source>
        <dbReference type="PROSITE" id="PS51186"/>
    </source>
</evidence>
<keyword evidence="3" id="KW-1185">Reference proteome</keyword>
<reference evidence="2" key="1">
    <citation type="submission" date="2022-10" db="EMBL/GenBank/DDBJ databases">
        <title>The complete genomes of actinobacterial strains from the NBC collection.</title>
        <authorList>
            <person name="Joergensen T.S."/>
            <person name="Alvarez Arevalo M."/>
            <person name="Sterndorff E.B."/>
            <person name="Faurdal D."/>
            <person name="Vuksanovic O."/>
            <person name="Mourched A.-S."/>
            <person name="Charusanti P."/>
            <person name="Shaw S."/>
            <person name="Blin K."/>
            <person name="Weber T."/>
        </authorList>
    </citation>
    <scope>NUCLEOTIDE SEQUENCE</scope>
    <source>
        <strain evidence="2">NBC_00222</strain>
    </source>
</reference>
<dbReference type="Pfam" id="PF00583">
    <property type="entry name" value="Acetyltransf_1"/>
    <property type="match status" value="1"/>
</dbReference>